<feature type="chain" id="PRO_5040981414" evidence="2">
    <location>
        <begin position="23"/>
        <end position="79"/>
    </location>
</feature>
<protein>
    <submittedName>
        <fullName evidence="3">Uncharacterized protein</fullName>
    </submittedName>
</protein>
<feature type="signal peptide" evidence="2">
    <location>
        <begin position="1"/>
        <end position="22"/>
    </location>
</feature>
<keyword evidence="2" id="KW-0732">Signal</keyword>
<evidence type="ECO:0000313" key="4">
    <source>
        <dbReference type="Proteomes" id="UP001138500"/>
    </source>
</evidence>
<evidence type="ECO:0000256" key="2">
    <source>
        <dbReference type="SAM" id="SignalP"/>
    </source>
</evidence>
<reference evidence="3 4" key="1">
    <citation type="journal article" date="2018" name="IMA Fungus">
        <title>IMA Genome-F 10: Nine draft genome sequences of Claviceps purpurea s.lat., including C. arundinis, C. humidiphila, and C. cf. spartinae, pseudomolecules for the pitch canker pathogen Fusarium circinatum, draft genome of Davidsoniella eucalypti, Grosmannia galeiformis, Quambalaria eucalypti, and Teratosphaeria destructans.</title>
        <authorList>
            <person name="Wingfield B.D."/>
            <person name="Liu M."/>
            <person name="Nguyen H.D."/>
            <person name="Lane F.A."/>
            <person name="Morgan S.W."/>
            <person name="De Vos L."/>
            <person name="Wilken P.M."/>
            <person name="Duong T.A."/>
            <person name="Aylward J."/>
            <person name="Coetzee M.P."/>
            <person name="Dadej K."/>
            <person name="De Beer Z.W."/>
            <person name="Findlay W."/>
            <person name="Havenga M."/>
            <person name="Kolarik M."/>
            <person name="Menzies J.G."/>
            <person name="Naidoo K."/>
            <person name="Pochopski O."/>
            <person name="Shoukouhi P."/>
            <person name="Santana Q.C."/>
            <person name="Seifert K.A."/>
            <person name="Soal N."/>
            <person name="Steenkamp E.T."/>
            <person name="Tatham C.T."/>
            <person name="van der Nest M.A."/>
            <person name="Wingfield M.J."/>
        </authorList>
    </citation>
    <scope>NUCLEOTIDE SEQUENCE [LARGE SCALE GENOMIC DNA]</scope>
    <source>
        <strain evidence="3">CMW44962</strain>
    </source>
</reference>
<comment type="caution">
    <text evidence="3">The sequence shown here is derived from an EMBL/GenBank/DDBJ whole genome shotgun (WGS) entry which is preliminary data.</text>
</comment>
<dbReference type="Proteomes" id="UP001138500">
    <property type="component" value="Unassembled WGS sequence"/>
</dbReference>
<keyword evidence="4" id="KW-1185">Reference proteome</keyword>
<organism evidence="3 4">
    <name type="scientific">Teratosphaeria destructans</name>
    <dbReference type="NCBI Taxonomy" id="418781"/>
    <lineage>
        <taxon>Eukaryota</taxon>
        <taxon>Fungi</taxon>
        <taxon>Dikarya</taxon>
        <taxon>Ascomycota</taxon>
        <taxon>Pezizomycotina</taxon>
        <taxon>Dothideomycetes</taxon>
        <taxon>Dothideomycetidae</taxon>
        <taxon>Mycosphaerellales</taxon>
        <taxon>Teratosphaeriaceae</taxon>
        <taxon>Teratosphaeria</taxon>
    </lineage>
</organism>
<feature type="region of interest" description="Disordered" evidence="1">
    <location>
        <begin position="54"/>
        <end position="79"/>
    </location>
</feature>
<sequence length="79" mass="8335">MASNLLTLTTFLLATATPFTLATSNLNPILAPRDFVCSGSNTSKRDNVTVHVDANQAGSAVRRVQGVRPAPSERPSLTP</sequence>
<name>A0A9W7VZE8_9PEZI</name>
<reference evidence="3 4" key="2">
    <citation type="journal article" date="2021" name="Curr. Genet.">
        <title>Genetic response to nitrogen starvation in the aggressive Eucalyptus foliar pathogen Teratosphaeria destructans.</title>
        <authorList>
            <person name="Havenga M."/>
            <person name="Wingfield B.D."/>
            <person name="Wingfield M.J."/>
            <person name="Dreyer L.L."/>
            <person name="Roets F."/>
            <person name="Aylward J."/>
        </authorList>
    </citation>
    <scope>NUCLEOTIDE SEQUENCE [LARGE SCALE GENOMIC DNA]</scope>
    <source>
        <strain evidence="3">CMW44962</strain>
    </source>
</reference>
<dbReference type="AlphaFoldDB" id="A0A9W7VZE8"/>
<gene>
    <name evidence="3" type="ORF">Tdes44962_MAKER04818</name>
</gene>
<accession>A0A9W7VZE8</accession>
<dbReference type="EMBL" id="RIBY02002234">
    <property type="protein sequence ID" value="KAH9822025.1"/>
    <property type="molecule type" value="Genomic_DNA"/>
</dbReference>
<proteinExistence type="predicted"/>
<evidence type="ECO:0000313" key="3">
    <source>
        <dbReference type="EMBL" id="KAH9822025.1"/>
    </source>
</evidence>
<evidence type="ECO:0000256" key="1">
    <source>
        <dbReference type="SAM" id="MobiDB-lite"/>
    </source>
</evidence>